<evidence type="ECO:0000313" key="5">
    <source>
        <dbReference type="Proteomes" id="UP000215506"/>
    </source>
</evidence>
<comment type="caution">
    <text evidence="4">The sequence shown here is derived from an EMBL/GenBank/DDBJ whole genome shotgun (WGS) entry which is preliminary data.</text>
</comment>
<feature type="region of interest" description="Disordered" evidence="2">
    <location>
        <begin position="315"/>
        <end position="336"/>
    </location>
</feature>
<feature type="domain" description="Alpha/beta hydrolase fold-3" evidence="3">
    <location>
        <begin position="92"/>
        <end position="292"/>
    </location>
</feature>
<dbReference type="SUPFAM" id="SSF53474">
    <property type="entry name" value="alpha/beta-Hydrolases"/>
    <property type="match status" value="1"/>
</dbReference>
<protein>
    <submittedName>
        <fullName evidence="4">Putative acetyl-hydrolase LipR</fullName>
        <ecNumber evidence="4">3.1.1.-</ecNumber>
    </submittedName>
</protein>
<dbReference type="AlphaFoldDB" id="A0A231HAC5"/>
<dbReference type="InterPro" id="IPR029058">
    <property type="entry name" value="AB_hydrolase_fold"/>
</dbReference>
<dbReference type="InterPro" id="IPR050300">
    <property type="entry name" value="GDXG_lipolytic_enzyme"/>
</dbReference>
<keyword evidence="5" id="KW-1185">Reference proteome</keyword>
<keyword evidence="1 4" id="KW-0378">Hydrolase</keyword>
<evidence type="ECO:0000313" key="4">
    <source>
        <dbReference type="EMBL" id="OXR45772.1"/>
    </source>
</evidence>
<gene>
    <name evidence="4" type="primary">lipR_1</name>
    <name evidence="4" type="ORF">B7C42_02064</name>
</gene>
<evidence type="ECO:0000256" key="2">
    <source>
        <dbReference type="SAM" id="MobiDB-lite"/>
    </source>
</evidence>
<reference evidence="4 5" key="1">
    <citation type="submission" date="2017-07" db="EMBL/GenBank/DDBJ databases">
        <title>First draft Genome Sequence of Nocardia cerradoensis isolated from human infection.</title>
        <authorList>
            <person name="Carrasco G."/>
        </authorList>
    </citation>
    <scope>NUCLEOTIDE SEQUENCE [LARGE SCALE GENOMIC DNA]</scope>
    <source>
        <strain evidence="4 5">CNM20130759</strain>
    </source>
</reference>
<feature type="region of interest" description="Disordered" evidence="2">
    <location>
        <begin position="35"/>
        <end position="62"/>
    </location>
</feature>
<dbReference type="Pfam" id="PF07859">
    <property type="entry name" value="Abhydrolase_3"/>
    <property type="match status" value="1"/>
</dbReference>
<proteinExistence type="predicted"/>
<dbReference type="Proteomes" id="UP000215506">
    <property type="component" value="Unassembled WGS sequence"/>
</dbReference>
<dbReference type="PANTHER" id="PTHR48081:SF8">
    <property type="entry name" value="ALPHA_BETA HYDROLASE FOLD-3 DOMAIN-CONTAINING PROTEIN-RELATED"/>
    <property type="match status" value="1"/>
</dbReference>
<dbReference type="PANTHER" id="PTHR48081">
    <property type="entry name" value="AB HYDROLASE SUPERFAMILY PROTEIN C4A8.06C"/>
    <property type="match status" value="1"/>
</dbReference>
<evidence type="ECO:0000259" key="3">
    <source>
        <dbReference type="Pfam" id="PF07859"/>
    </source>
</evidence>
<dbReference type="GO" id="GO:0016787">
    <property type="term" value="F:hydrolase activity"/>
    <property type="evidence" value="ECO:0007669"/>
    <property type="project" value="UniProtKB-KW"/>
</dbReference>
<dbReference type="InterPro" id="IPR013094">
    <property type="entry name" value="AB_hydrolase_3"/>
</dbReference>
<sequence>MTMCDLEPVGPVNHAKPSLRSRMLIAGMRMTHADKTFADPQALRESIRKSQRPDRDRPPAELHTHYWVTRRNMRGRPVYTIRPLEGGTSRHVLYLHGGAYVHQIQHDHWKFLARLVDRTGCAVTVPLYPLAPAHHGDDTVAMVRAVHDEVFAHTASENKVFMGDSAGAALALVLARQLGATGAVTPKEVVMISPWLDVTMTDPMARALDPCDPYLGVAGLAEAGRLYAGDLDRRDPMISPLNAPAATPGRLSLFIGTRDILLADARRFRARCVREGVDLGYFEYPGMFHAWHLSEVPEARHALRQLVRIVQRPAPRSDTGESMYAPAGDVSKRGSL</sequence>
<dbReference type="EC" id="3.1.1.-" evidence="4"/>
<evidence type="ECO:0000256" key="1">
    <source>
        <dbReference type="ARBA" id="ARBA00022801"/>
    </source>
</evidence>
<organism evidence="4 5">
    <name type="scientific">Nocardia cerradoensis</name>
    <dbReference type="NCBI Taxonomy" id="85688"/>
    <lineage>
        <taxon>Bacteria</taxon>
        <taxon>Bacillati</taxon>
        <taxon>Actinomycetota</taxon>
        <taxon>Actinomycetes</taxon>
        <taxon>Mycobacteriales</taxon>
        <taxon>Nocardiaceae</taxon>
        <taxon>Nocardia</taxon>
    </lineage>
</organism>
<name>A0A231HAC5_9NOCA</name>
<dbReference type="EMBL" id="NGAF01000003">
    <property type="protein sequence ID" value="OXR45772.1"/>
    <property type="molecule type" value="Genomic_DNA"/>
</dbReference>
<feature type="compositionally biased region" description="Basic and acidic residues" evidence="2">
    <location>
        <begin position="45"/>
        <end position="62"/>
    </location>
</feature>
<dbReference type="Gene3D" id="3.40.50.1820">
    <property type="entry name" value="alpha/beta hydrolase"/>
    <property type="match status" value="1"/>
</dbReference>
<accession>A0A231HAC5</accession>